<evidence type="ECO:0000313" key="2">
    <source>
        <dbReference type="EMBL" id="KAJ4373201.1"/>
    </source>
</evidence>
<feature type="compositionally biased region" description="Basic and acidic residues" evidence="1">
    <location>
        <begin position="30"/>
        <end position="39"/>
    </location>
</feature>
<comment type="caution">
    <text evidence="2">The sequence shown here is derived from an EMBL/GenBank/DDBJ whole genome shotgun (WGS) entry which is preliminary data.</text>
</comment>
<proteinExistence type="predicted"/>
<evidence type="ECO:0000256" key="1">
    <source>
        <dbReference type="SAM" id="MobiDB-lite"/>
    </source>
</evidence>
<evidence type="ECO:0000313" key="3">
    <source>
        <dbReference type="Proteomes" id="UP001140560"/>
    </source>
</evidence>
<reference evidence="2" key="1">
    <citation type="submission" date="2022-10" db="EMBL/GenBank/DDBJ databases">
        <title>Tapping the CABI collections for fungal endophytes: first genome assemblies for Collariella, Neodidymelliopsis, Ascochyta clinopodiicola, Didymella pomorum, Didymosphaeria variabile, Neocosmospora piperis and Neocucurbitaria cava.</title>
        <authorList>
            <person name="Hill R."/>
        </authorList>
    </citation>
    <scope>NUCLEOTIDE SEQUENCE</scope>
    <source>
        <strain evidence="2">IMI 356814</strain>
    </source>
</reference>
<organism evidence="2 3">
    <name type="scientific">Neocucurbitaria cava</name>
    <dbReference type="NCBI Taxonomy" id="798079"/>
    <lineage>
        <taxon>Eukaryota</taxon>
        <taxon>Fungi</taxon>
        <taxon>Dikarya</taxon>
        <taxon>Ascomycota</taxon>
        <taxon>Pezizomycotina</taxon>
        <taxon>Dothideomycetes</taxon>
        <taxon>Pleosporomycetidae</taxon>
        <taxon>Pleosporales</taxon>
        <taxon>Pleosporineae</taxon>
        <taxon>Cucurbitariaceae</taxon>
        <taxon>Neocucurbitaria</taxon>
    </lineage>
</organism>
<dbReference type="EMBL" id="JAPEUY010000005">
    <property type="protein sequence ID" value="KAJ4373201.1"/>
    <property type="molecule type" value="Genomic_DNA"/>
</dbReference>
<sequence>MSGAEKPVKAASSSTSTDDERQCASSQHSADSEGTKVETNEDALSQSPRGTTTDGNKSKASKDLEQLNSAAVGEGIEIRPTKVLERTFGDPGTSKEFQIKFVDFTDKSPKMKFSDEDKTKVKKMVKAMWPAETGFKPGIGVVPHPKEKAYLAQMSKMLLLNAKPQIIIKWIGTGRSVQYQACLVLKDGKPPYKKGKKQDDLERALQALYNQVAPEVFRVENKYARVKSKPK</sequence>
<keyword evidence="3" id="KW-1185">Reference proteome</keyword>
<gene>
    <name evidence="2" type="ORF">N0V83_003494</name>
</gene>
<accession>A0A9W9CPC6</accession>
<feature type="compositionally biased region" description="Polar residues" evidence="1">
    <location>
        <begin position="42"/>
        <end position="55"/>
    </location>
</feature>
<feature type="compositionally biased region" description="Basic and acidic residues" evidence="1">
    <location>
        <begin position="56"/>
        <end position="65"/>
    </location>
</feature>
<dbReference type="AlphaFoldDB" id="A0A9W9CPC6"/>
<name>A0A9W9CPC6_9PLEO</name>
<protein>
    <submittedName>
        <fullName evidence="2">Uncharacterized protein</fullName>
    </submittedName>
</protein>
<dbReference type="Proteomes" id="UP001140560">
    <property type="component" value="Unassembled WGS sequence"/>
</dbReference>
<feature type="region of interest" description="Disordered" evidence="1">
    <location>
        <begin position="1"/>
        <end position="72"/>
    </location>
</feature>